<dbReference type="EMBL" id="CM046102">
    <property type="protein sequence ID" value="KAI8439968.1"/>
    <property type="molecule type" value="Genomic_DNA"/>
</dbReference>
<name>A0ACC0KTZ5_CHOFU</name>
<accession>A0ACC0KTZ5</accession>
<reference evidence="1 2" key="1">
    <citation type="journal article" date="2022" name="Genome Biol. Evol.">
        <title>The Spruce Budworm Genome: Reconstructing the Evolutionary History of Antifreeze Proteins.</title>
        <authorList>
            <person name="Beliveau C."/>
            <person name="Gagne P."/>
            <person name="Picq S."/>
            <person name="Vernygora O."/>
            <person name="Keeling C.I."/>
            <person name="Pinkney K."/>
            <person name="Doucet D."/>
            <person name="Wen F."/>
            <person name="Johnston J.S."/>
            <person name="Maaroufi H."/>
            <person name="Boyle B."/>
            <person name="Laroche J."/>
            <person name="Dewar K."/>
            <person name="Juretic N."/>
            <person name="Blackburn G."/>
            <person name="Nisole A."/>
            <person name="Brunet B."/>
            <person name="Brandao M."/>
            <person name="Lumley L."/>
            <person name="Duan J."/>
            <person name="Quan G."/>
            <person name="Lucarotti C.J."/>
            <person name="Roe A.D."/>
            <person name="Sperling F.A.H."/>
            <person name="Levesque R.C."/>
            <person name="Cusson M."/>
        </authorList>
    </citation>
    <scope>NUCLEOTIDE SEQUENCE [LARGE SCALE GENOMIC DNA]</scope>
    <source>
        <strain evidence="1">Glfc:IPQL:Cfum</strain>
    </source>
</reference>
<evidence type="ECO:0000313" key="1">
    <source>
        <dbReference type="EMBL" id="KAI8439968.1"/>
    </source>
</evidence>
<proteinExistence type="predicted"/>
<organism evidence="1 2">
    <name type="scientific">Choristoneura fumiferana</name>
    <name type="common">Spruce budworm moth</name>
    <name type="synonym">Archips fumiferana</name>
    <dbReference type="NCBI Taxonomy" id="7141"/>
    <lineage>
        <taxon>Eukaryota</taxon>
        <taxon>Metazoa</taxon>
        <taxon>Ecdysozoa</taxon>
        <taxon>Arthropoda</taxon>
        <taxon>Hexapoda</taxon>
        <taxon>Insecta</taxon>
        <taxon>Pterygota</taxon>
        <taxon>Neoptera</taxon>
        <taxon>Endopterygota</taxon>
        <taxon>Lepidoptera</taxon>
        <taxon>Glossata</taxon>
        <taxon>Ditrysia</taxon>
        <taxon>Tortricoidea</taxon>
        <taxon>Tortricidae</taxon>
        <taxon>Tortricinae</taxon>
        <taxon>Choristoneura</taxon>
    </lineage>
</organism>
<keyword evidence="2" id="KW-1185">Reference proteome</keyword>
<protein>
    <submittedName>
        <fullName evidence="1">Uncharacterized protein</fullName>
    </submittedName>
</protein>
<comment type="caution">
    <text evidence="1">The sequence shown here is derived from an EMBL/GenBank/DDBJ whole genome shotgun (WGS) entry which is preliminary data.</text>
</comment>
<sequence length="66" mass="7629">MNRRCEQKPANFINFELKILGGILNISKEYSDFVRNIEGVILDLDNLLLNFLVLFEDRIVGNAVIF</sequence>
<dbReference type="Proteomes" id="UP001064048">
    <property type="component" value="Chromosome 2"/>
</dbReference>
<gene>
    <name evidence="1" type="ORF">MSG28_001418</name>
</gene>
<evidence type="ECO:0000313" key="2">
    <source>
        <dbReference type="Proteomes" id="UP001064048"/>
    </source>
</evidence>